<name>A0A5K7X7Z9_9BACT</name>
<feature type="chain" id="PRO_5024830822" description="PEP-CTERM protein-sorting domain-containing protein" evidence="1">
    <location>
        <begin position="21"/>
        <end position="244"/>
    </location>
</feature>
<reference evidence="3" key="1">
    <citation type="submission" date="2019-10" db="EMBL/GenBank/DDBJ databases">
        <title>Lacipirellula parvula gen. nov., sp. nov., representing a lineage of planctomycetes widespread in freshwater anoxic habitats, and description of the family Lacipirellulaceae.</title>
        <authorList>
            <person name="Dedysh S.N."/>
            <person name="Kulichevskaya I.S."/>
            <person name="Beletsky A.V."/>
            <person name="Rakitin A.L."/>
            <person name="Mardanov A.V."/>
            <person name="Ivanova A.A."/>
            <person name="Saltykova V.X."/>
            <person name="Rijpstra W.I.C."/>
            <person name="Sinninghe Damste J.S."/>
            <person name="Ravin N.V."/>
        </authorList>
    </citation>
    <scope>NUCLEOTIDE SEQUENCE [LARGE SCALE GENOMIC DNA]</scope>
    <source>
        <strain evidence="3">PX69</strain>
    </source>
</reference>
<sequence>MLRASLGVLSAIAFMNAASALPPTDSLVAPAGYENAPAPSNNSIPFSWSSTRYQQIYGAADLQEAVGQLITSVAFRVAEDDGFDGDFAGGFVYADFSIDVSETPVAVENIGLDLDANHGPNRTTVFSGNYVVPALEGDLLVNPFDLRFVFQTPFLYSGGNLLVDFKRAKAEAPLPNLDAVVALDTVKRAYNDTLGIGAPRSDDTLGLITQFEFRDVPEPAAGLMLPSLGVMFWGLFRRLRAGQK</sequence>
<gene>
    <name evidence="2" type="ORF">PLANPX_1604</name>
</gene>
<dbReference type="Proteomes" id="UP000326837">
    <property type="component" value="Chromosome"/>
</dbReference>
<dbReference type="RefSeq" id="WP_152098040.1">
    <property type="nucleotide sequence ID" value="NZ_AP021861.1"/>
</dbReference>
<keyword evidence="3" id="KW-1185">Reference proteome</keyword>
<protein>
    <recommendedName>
        <fullName evidence="4">PEP-CTERM protein-sorting domain-containing protein</fullName>
    </recommendedName>
</protein>
<evidence type="ECO:0000256" key="1">
    <source>
        <dbReference type="SAM" id="SignalP"/>
    </source>
</evidence>
<dbReference type="AlphaFoldDB" id="A0A5K7X7Z9"/>
<dbReference type="KEGG" id="lpav:PLANPX_1604"/>
<keyword evidence="1" id="KW-0732">Signal</keyword>
<evidence type="ECO:0008006" key="4">
    <source>
        <dbReference type="Google" id="ProtNLM"/>
    </source>
</evidence>
<organism evidence="2 3">
    <name type="scientific">Lacipirellula parvula</name>
    <dbReference type="NCBI Taxonomy" id="2650471"/>
    <lineage>
        <taxon>Bacteria</taxon>
        <taxon>Pseudomonadati</taxon>
        <taxon>Planctomycetota</taxon>
        <taxon>Planctomycetia</taxon>
        <taxon>Pirellulales</taxon>
        <taxon>Lacipirellulaceae</taxon>
        <taxon>Lacipirellula</taxon>
    </lineage>
</organism>
<feature type="signal peptide" evidence="1">
    <location>
        <begin position="1"/>
        <end position="20"/>
    </location>
</feature>
<dbReference type="EMBL" id="AP021861">
    <property type="protein sequence ID" value="BBO31992.1"/>
    <property type="molecule type" value="Genomic_DNA"/>
</dbReference>
<accession>A0A5K7X7Z9</accession>
<proteinExistence type="predicted"/>
<evidence type="ECO:0000313" key="2">
    <source>
        <dbReference type="EMBL" id="BBO31992.1"/>
    </source>
</evidence>
<evidence type="ECO:0000313" key="3">
    <source>
        <dbReference type="Proteomes" id="UP000326837"/>
    </source>
</evidence>